<sequence length="1478" mass="150143">MTRLAKFFVVLLACLVLVPVVLVLLAVLAWQVPAGRQAASSLISDLASTRDMKVQLEGVHLAPDLDLTVDRVLLADREGVFLAAETVRLDWQPSALLQGRVLVHVADVSRLDVLRKPVAPLAGEADSADETAQDDSTLTLPAGRIEGFTIGSLILGEALLGDTLAPAEGTQSGAIEVSVTGSAAVETAPLTLSGSLEILRKGVVPQADAAGPAGTGRIAADMRFAPETDTLAFDLSVTEPREGLAARLLKVPGLPAIDLRLTGDGPLDDWASELSVALDGRETVKGTTRLTASGAEERTLTTNLTGDLSPLMPEMVAAFFLGDTALSGKAHLSQDFRPLDGTLSLTTGTLALSADGGYAPATGAVEGKAALKLSAGNGNLIAVDLGDRQVRFGPLDLRGTLSGTLTSADWSLALNGQSLGTTEGTLSALSLKASGQGADLSPEVLTSPLSLSATLTGLAPSDPRLAPFAGDGSIALDGQADGTAQQVALTSARVTMPGTLVEIADSLVGASSLRLALTAALDDLARIAPLTGQTLEGAGELALTARGVPADLALDGSVQLALTGLRTGQAQADALLSGPVKLSTDYRLAGIETVSLSQLALTSEGLTLAGSAGREDTEIRADLTGKVMDLARLNPQVVGPLSFTLAASGPLTAPLLDLAVESDTLTLAGADLTGLKADISATASASEPAATIDVSANLKGQPLELSGRLVSADGGARLEDLEGTVAGNSLEGQFTLADLTRAPQGLEGTLSIDAPDLSTLSPLALRPLAGSLMAEIEARPGTGGPATLTIALKGSDLRVETLAIGALDLDASVSDPFSTPKIDATGRARQLLAGSTAVPLVTLSAQGSGRTTRFKTEIALQEGTNPDGTTLSGTLTVEDGGAYALALDSLKGRYQGIETGLVRPSALRYADGTARIDPLTLSLGKGTLTVSGAAGETLDLSADLKDVPLTLGNAFAPDLGLGGILTGSAKVSGPASDPEVTWTAGIADLSVAQLRQKGLSVLGVGTKGTFKGGAVTQSTRLFGPDSLVLSLEGRVQTTGARSLDLAVDGSLPLSYLRRPLTEAGFRAKGALALSGKVGGTIQSPLYQLTATPRDILLTDLNTATTLQNVKGSFAVTPSGVTVSSVTGELATGGTVSVNGTVGLEPGNVASLSLKAVKARYVDPGVVNALLDAEIAVEGPLTSASSAANITGKVTIDRADISIPDSLPGTVSPVAVQHVNAPERVREQVADIGGGGKGTKEETTASLPPRLDVQVSAPGQIFVRGRGLDAELYGDLRIVGTTSAPQAIGAFTLRRGQMDVLTRRLTFSKGEATFTGDLTPVIDFLATTTVSSTSINVGVAGPASDPVVSLTSSPDQPQDEILALLLFGQDMGSLSPTQIAQLAAAIATLTGGSDNGPLATLRKSLGLDAIDIDTSGENGPTVGIGKYVNDNIYLGVEQGTTEGSSRVKVDIDLDKGFKLRGEVGATGAGKAGVYFEREY</sequence>
<keyword evidence="7" id="KW-1185">Reference proteome</keyword>
<keyword evidence="4" id="KW-0472">Membrane</keyword>
<evidence type="ECO:0000313" key="7">
    <source>
        <dbReference type="Proteomes" id="UP001597327"/>
    </source>
</evidence>
<dbReference type="Proteomes" id="UP001597327">
    <property type="component" value="Unassembled WGS sequence"/>
</dbReference>
<evidence type="ECO:0000313" key="6">
    <source>
        <dbReference type="EMBL" id="MFD1694603.1"/>
    </source>
</evidence>
<accession>A0ABW4JT33</accession>
<feature type="domain" description="Translocation and assembly module TamB C-terminal" evidence="5">
    <location>
        <begin position="1125"/>
        <end position="1478"/>
    </location>
</feature>
<dbReference type="PANTHER" id="PTHR36985">
    <property type="entry name" value="TRANSLOCATION AND ASSEMBLY MODULE SUBUNIT TAMB"/>
    <property type="match status" value="1"/>
</dbReference>
<comment type="caution">
    <text evidence="6">The sequence shown here is derived from an EMBL/GenBank/DDBJ whole genome shotgun (WGS) entry which is preliminary data.</text>
</comment>
<name>A0ABW4JT33_9HYPH</name>
<keyword evidence="3" id="KW-1133">Transmembrane helix</keyword>
<evidence type="ECO:0000256" key="3">
    <source>
        <dbReference type="ARBA" id="ARBA00022989"/>
    </source>
</evidence>
<dbReference type="Pfam" id="PF04357">
    <property type="entry name" value="TamB"/>
    <property type="match status" value="1"/>
</dbReference>
<reference evidence="7" key="1">
    <citation type="journal article" date="2019" name="Int. J. Syst. Evol. Microbiol.">
        <title>The Global Catalogue of Microorganisms (GCM) 10K type strain sequencing project: providing services to taxonomists for standard genome sequencing and annotation.</title>
        <authorList>
            <consortium name="The Broad Institute Genomics Platform"/>
            <consortium name="The Broad Institute Genome Sequencing Center for Infectious Disease"/>
            <person name="Wu L."/>
            <person name="Ma J."/>
        </authorList>
    </citation>
    <scope>NUCLEOTIDE SEQUENCE [LARGE SCALE GENOMIC DNA]</scope>
    <source>
        <strain evidence="7">JCM 3369</strain>
    </source>
</reference>
<proteinExistence type="predicted"/>
<gene>
    <name evidence="6" type="ORF">ACFSC7_03685</name>
</gene>
<dbReference type="InterPro" id="IPR007452">
    <property type="entry name" value="TamB_C"/>
</dbReference>
<organism evidence="6 7">
    <name type="scientific">Roseibium aestuarii</name>
    <dbReference type="NCBI Taxonomy" id="2600299"/>
    <lineage>
        <taxon>Bacteria</taxon>
        <taxon>Pseudomonadati</taxon>
        <taxon>Pseudomonadota</taxon>
        <taxon>Alphaproteobacteria</taxon>
        <taxon>Hyphomicrobiales</taxon>
        <taxon>Stappiaceae</taxon>
        <taxon>Roseibium</taxon>
    </lineage>
</organism>
<evidence type="ECO:0000256" key="2">
    <source>
        <dbReference type="ARBA" id="ARBA00022692"/>
    </source>
</evidence>
<dbReference type="PANTHER" id="PTHR36985:SF1">
    <property type="entry name" value="TRANSLOCATION AND ASSEMBLY MODULE SUBUNIT TAMB"/>
    <property type="match status" value="1"/>
</dbReference>
<dbReference type="RefSeq" id="WP_149891563.1">
    <property type="nucleotide sequence ID" value="NZ_JBHUFA010000001.1"/>
</dbReference>
<evidence type="ECO:0000256" key="1">
    <source>
        <dbReference type="ARBA" id="ARBA00004167"/>
    </source>
</evidence>
<protein>
    <submittedName>
        <fullName evidence="6">Translocation/assembly module TamB domain-containing protein</fullName>
    </submittedName>
</protein>
<keyword evidence="2" id="KW-0812">Transmembrane</keyword>
<evidence type="ECO:0000259" key="5">
    <source>
        <dbReference type="Pfam" id="PF04357"/>
    </source>
</evidence>
<comment type="subcellular location">
    <subcellularLocation>
        <location evidence="1">Membrane</location>
        <topology evidence="1">Single-pass membrane protein</topology>
    </subcellularLocation>
</comment>
<dbReference type="EMBL" id="JBHUFA010000001">
    <property type="protein sequence ID" value="MFD1694603.1"/>
    <property type="molecule type" value="Genomic_DNA"/>
</dbReference>
<evidence type="ECO:0000256" key="4">
    <source>
        <dbReference type="ARBA" id="ARBA00023136"/>
    </source>
</evidence>